<evidence type="ECO:0000259" key="2">
    <source>
        <dbReference type="Pfam" id="PF13439"/>
    </source>
</evidence>
<accession>A0ABU4GAM0</accession>
<protein>
    <submittedName>
        <fullName evidence="3">Glycosyltransferase family 4 protein</fullName>
    </submittedName>
</protein>
<dbReference type="InterPro" id="IPR028098">
    <property type="entry name" value="Glyco_trans_4-like_N"/>
</dbReference>
<evidence type="ECO:0000313" key="3">
    <source>
        <dbReference type="EMBL" id="MDW0114015.1"/>
    </source>
</evidence>
<dbReference type="PANTHER" id="PTHR12526">
    <property type="entry name" value="GLYCOSYLTRANSFERASE"/>
    <property type="match status" value="1"/>
</dbReference>
<evidence type="ECO:0000313" key="4">
    <source>
        <dbReference type="Proteomes" id="UP001282284"/>
    </source>
</evidence>
<dbReference type="CDD" id="cd03794">
    <property type="entry name" value="GT4_WbuB-like"/>
    <property type="match status" value="1"/>
</dbReference>
<dbReference type="SUPFAM" id="SSF53756">
    <property type="entry name" value="UDP-Glycosyltransferase/glycogen phosphorylase"/>
    <property type="match status" value="1"/>
</dbReference>
<feature type="domain" description="Glycosyltransferase subfamily 4-like N-terminal" evidence="2">
    <location>
        <begin position="17"/>
        <end position="196"/>
    </location>
</feature>
<dbReference type="Pfam" id="PF00534">
    <property type="entry name" value="Glycos_transf_1"/>
    <property type="match status" value="1"/>
</dbReference>
<reference evidence="3 4" key="1">
    <citation type="submission" date="2023-06" db="EMBL/GenBank/DDBJ databases">
        <title>Sporosarcina sp. nov., isolated from Korean traditional fermented seafood 'Jeotgal'.</title>
        <authorList>
            <person name="Yang A.I."/>
            <person name="Shin N.-R."/>
        </authorList>
    </citation>
    <scope>NUCLEOTIDE SEQUENCE [LARGE SCALE GENOMIC DNA]</scope>
    <source>
        <strain evidence="3 4">KCTC13119</strain>
    </source>
</reference>
<organism evidence="3 4">
    <name type="scientific">Sporosarcina saromensis</name>
    <dbReference type="NCBI Taxonomy" id="359365"/>
    <lineage>
        <taxon>Bacteria</taxon>
        <taxon>Bacillati</taxon>
        <taxon>Bacillota</taxon>
        <taxon>Bacilli</taxon>
        <taxon>Bacillales</taxon>
        <taxon>Caryophanaceae</taxon>
        <taxon>Sporosarcina</taxon>
    </lineage>
</organism>
<dbReference type="RefSeq" id="WP_317944750.1">
    <property type="nucleotide sequence ID" value="NZ_JAUBDI010000012.1"/>
</dbReference>
<dbReference type="InterPro" id="IPR001296">
    <property type="entry name" value="Glyco_trans_1"/>
</dbReference>
<gene>
    <name evidence="3" type="ORF">QT711_12530</name>
</gene>
<feature type="domain" description="Glycosyl transferase family 1" evidence="1">
    <location>
        <begin position="220"/>
        <end position="375"/>
    </location>
</feature>
<sequence>MKILVVCQYYYPEPFRITDICEMLVKRGHEVTVVTGLPNYPEGKVLEEYRNENKKNEIKNGVKVIRTYEIGRGNSKLRLFLNYLSFTLSASLKTFNLRDKYDVVFVNQLSPVMMAIPAIIYKKKYKKKLLLYCLDLWPESLTVGGIKKGSLIFNLFLIISKRIYKSADKIVVTSSMFKKYFKDTFDFQTDSIGHIPQYAEDLFLLNKDGRVIESNKSDIYNFVFAGNIGEFQSVETIVQAANELKNHKNIRFHIVGDGSNLDRCKELASKYMLDNLVYYGRRPLEDMPSFYEMADAMLITLINNKNVSYTLPGKVQSYMAAGKPIIGAIDGETSIVIKDADCGLCCAAGKYIDFAKLILEFVNSDRKKQMGVNAQNYYIQNYNKNIFIERLENELNNLEVY</sequence>
<dbReference type="Proteomes" id="UP001282284">
    <property type="component" value="Unassembled WGS sequence"/>
</dbReference>
<keyword evidence="4" id="KW-1185">Reference proteome</keyword>
<comment type="caution">
    <text evidence="3">The sequence shown here is derived from an EMBL/GenBank/DDBJ whole genome shotgun (WGS) entry which is preliminary data.</text>
</comment>
<dbReference type="EMBL" id="JAUBDI010000012">
    <property type="protein sequence ID" value="MDW0114015.1"/>
    <property type="molecule type" value="Genomic_DNA"/>
</dbReference>
<proteinExistence type="predicted"/>
<dbReference type="Pfam" id="PF13439">
    <property type="entry name" value="Glyco_transf_4"/>
    <property type="match status" value="1"/>
</dbReference>
<name>A0ABU4GAM0_9BACL</name>
<evidence type="ECO:0000259" key="1">
    <source>
        <dbReference type="Pfam" id="PF00534"/>
    </source>
</evidence>
<dbReference type="Gene3D" id="3.40.50.2000">
    <property type="entry name" value="Glycogen Phosphorylase B"/>
    <property type="match status" value="2"/>
</dbReference>